<keyword evidence="2" id="KW-1185">Reference proteome</keyword>
<evidence type="ECO:0000313" key="2">
    <source>
        <dbReference type="Proteomes" id="UP001358586"/>
    </source>
</evidence>
<evidence type="ECO:0000313" key="1">
    <source>
        <dbReference type="EMBL" id="KAK5845117.1"/>
    </source>
</evidence>
<dbReference type="Proteomes" id="UP001358586">
    <property type="component" value="Chromosome 1"/>
</dbReference>
<name>A0ABR0R1S9_GOSAR</name>
<reference evidence="1 2" key="1">
    <citation type="submission" date="2023-03" db="EMBL/GenBank/DDBJ databases">
        <title>WGS of Gossypium arboreum.</title>
        <authorList>
            <person name="Yu D."/>
        </authorList>
    </citation>
    <scope>NUCLEOTIDE SEQUENCE [LARGE SCALE GENOMIC DNA]</scope>
    <source>
        <tissue evidence="1">Leaf</tissue>
    </source>
</reference>
<gene>
    <name evidence="1" type="ORF">PVK06_001271</name>
</gene>
<protein>
    <submittedName>
        <fullName evidence="1">Uncharacterized protein</fullName>
    </submittedName>
</protein>
<proteinExistence type="predicted"/>
<organism evidence="1 2">
    <name type="scientific">Gossypium arboreum</name>
    <name type="common">Tree cotton</name>
    <name type="synonym">Gossypium nanking</name>
    <dbReference type="NCBI Taxonomy" id="29729"/>
    <lineage>
        <taxon>Eukaryota</taxon>
        <taxon>Viridiplantae</taxon>
        <taxon>Streptophyta</taxon>
        <taxon>Embryophyta</taxon>
        <taxon>Tracheophyta</taxon>
        <taxon>Spermatophyta</taxon>
        <taxon>Magnoliopsida</taxon>
        <taxon>eudicotyledons</taxon>
        <taxon>Gunneridae</taxon>
        <taxon>Pentapetalae</taxon>
        <taxon>rosids</taxon>
        <taxon>malvids</taxon>
        <taxon>Malvales</taxon>
        <taxon>Malvaceae</taxon>
        <taxon>Malvoideae</taxon>
        <taxon>Gossypium</taxon>
    </lineage>
</organism>
<dbReference type="EMBL" id="JARKNE010000001">
    <property type="protein sequence ID" value="KAK5845117.1"/>
    <property type="molecule type" value="Genomic_DNA"/>
</dbReference>
<accession>A0ABR0R1S9</accession>
<sequence>MDKVINCLTDRKGEWKRQSSTNLPLSFKQSSMSPQAKMMSQFICTRIYSYLNSSNIDTFRAIIIFAMLQKEKICIEVVRWTKEVRQSYVNYAKRHNLQYHNFHSVRDNAILRMKKKILRRKIQIRKKIPKRIRIEELDPGF</sequence>
<comment type="caution">
    <text evidence="1">The sequence shown here is derived from an EMBL/GenBank/DDBJ whole genome shotgun (WGS) entry which is preliminary data.</text>
</comment>